<keyword evidence="8" id="KW-1185">Reference proteome</keyword>
<evidence type="ECO:0000259" key="6">
    <source>
        <dbReference type="PROSITE" id="PS51192"/>
    </source>
</evidence>
<evidence type="ECO:0000313" key="8">
    <source>
        <dbReference type="Proteomes" id="UP000694844"/>
    </source>
</evidence>
<dbReference type="PANTHER" id="PTHR13710">
    <property type="entry name" value="DNA HELICASE RECQ FAMILY MEMBER"/>
    <property type="match status" value="1"/>
</dbReference>
<feature type="domain" description="Helicase C-terminal" evidence="7">
    <location>
        <begin position="231"/>
        <end position="397"/>
    </location>
</feature>
<dbReference type="InterPro" id="IPR014001">
    <property type="entry name" value="Helicase_ATP-bd"/>
</dbReference>
<proteinExistence type="inferred from homology"/>
<dbReference type="RefSeq" id="XP_022290156.1">
    <property type="nucleotide sequence ID" value="XM_022434448.1"/>
</dbReference>
<comment type="similarity">
    <text evidence="1">Belongs to the helicase family. RecQ subfamily.</text>
</comment>
<dbReference type="AlphaFoldDB" id="A0A8B8AFJ1"/>
<name>A0A8B8AFJ1_CRAVI</name>
<dbReference type="GeneID" id="111101830"/>
<dbReference type="GO" id="GO:0005524">
    <property type="term" value="F:ATP binding"/>
    <property type="evidence" value="ECO:0007669"/>
    <property type="project" value="UniProtKB-KW"/>
</dbReference>
<protein>
    <recommendedName>
        <fullName evidence="5">DNA 3'-5' helicase</fullName>
        <ecNumber evidence="5">5.6.2.4</ecNumber>
    </recommendedName>
</protein>
<feature type="domain" description="Helicase ATP-binding" evidence="6">
    <location>
        <begin position="29"/>
        <end position="205"/>
    </location>
</feature>
<dbReference type="PANTHER" id="PTHR13710:SF157">
    <property type="entry name" value="DNA HELICASE"/>
    <property type="match status" value="1"/>
</dbReference>
<dbReference type="SMART" id="SM00487">
    <property type="entry name" value="DEXDc"/>
    <property type="match status" value="1"/>
</dbReference>
<dbReference type="PROSITE" id="PS51192">
    <property type="entry name" value="HELICASE_ATP_BIND_1"/>
    <property type="match status" value="1"/>
</dbReference>
<keyword evidence="2" id="KW-0547">Nucleotide-binding</keyword>
<dbReference type="EC" id="5.6.2.4" evidence="5"/>
<organism evidence="8 9">
    <name type="scientific">Crassostrea virginica</name>
    <name type="common">Eastern oyster</name>
    <dbReference type="NCBI Taxonomy" id="6565"/>
    <lineage>
        <taxon>Eukaryota</taxon>
        <taxon>Metazoa</taxon>
        <taxon>Spiralia</taxon>
        <taxon>Lophotrochozoa</taxon>
        <taxon>Mollusca</taxon>
        <taxon>Bivalvia</taxon>
        <taxon>Autobranchia</taxon>
        <taxon>Pteriomorphia</taxon>
        <taxon>Ostreida</taxon>
        <taxon>Ostreoidea</taxon>
        <taxon>Ostreidae</taxon>
        <taxon>Crassostrea</taxon>
    </lineage>
</organism>
<dbReference type="GO" id="GO:0005694">
    <property type="term" value="C:chromosome"/>
    <property type="evidence" value="ECO:0007669"/>
    <property type="project" value="TreeGrafter"/>
</dbReference>
<dbReference type="SUPFAM" id="SSF52540">
    <property type="entry name" value="P-loop containing nucleoside triphosphate hydrolases"/>
    <property type="match status" value="1"/>
</dbReference>
<evidence type="ECO:0000313" key="9">
    <source>
        <dbReference type="RefSeq" id="XP_022290156.1"/>
    </source>
</evidence>
<evidence type="ECO:0000256" key="3">
    <source>
        <dbReference type="ARBA" id="ARBA00022840"/>
    </source>
</evidence>
<dbReference type="Proteomes" id="UP000694844">
    <property type="component" value="Chromosome 6"/>
</dbReference>
<dbReference type="InterPro" id="IPR027417">
    <property type="entry name" value="P-loop_NTPase"/>
</dbReference>
<dbReference type="InterPro" id="IPR001650">
    <property type="entry name" value="Helicase_C-like"/>
</dbReference>
<dbReference type="GO" id="GO:0000723">
    <property type="term" value="P:telomere maintenance"/>
    <property type="evidence" value="ECO:0007669"/>
    <property type="project" value="TreeGrafter"/>
</dbReference>
<dbReference type="SMART" id="SM00490">
    <property type="entry name" value="HELICc"/>
    <property type="match status" value="1"/>
</dbReference>
<dbReference type="GO" id="GO:0043138">
    <property type="term" value="F:3'-5' DNA helicase activity"/>
    <property type="evidence" value="ECO:0007669"/>
    <property type="project" value="UniProtKB-EC"/>
</dbReference>
<dbReference type="Gene3D" id="3.40.50.300">
    <property type="entry name" value="P-loop containing nucleotide triphosphate hydrolases"/>
    <property type="match status" value="2"/>
</dbReference>
<dbReference type="InterPro" id="IPR011545">
    <property type="entry name" value="DEAD/DEAH_box_helicase_dom"/>
</dbReference>
<evidence type="ECO:0000256" key="2">
    <source>
        <dbReference type="ARBA" id="ARBA00022741"/>
    </source>
</evidence>
<sequence length="461" mass="51565">MDEEVKVAVQEILKCLQIKDLKTEQAKILKALLERRDCVAILPTGYGKSLPYQIAISVKRSLLRDEGEKIIVCCPLVALMKDQVIRLSTIPGIKATFKGDEEAERVISSGDFDYLFASPESLVGDKDFRQVIQKFNVSTVVIDEFHTISTWGDDENGREAFRRWFHHVGELRSLFPSASVLALSATCTKKVSKRVLKILNISEDAVQIAVSPDKPNIKLVVVKISNSLEIAMSWLIDALSEKQLPRTLLYCNSIKNASSLYSYIITEIPDCKSVEMYHSETPSEKKEKILQAMQDPESDVCLVIATSSLGMGVDCIKFNNVILYGPPKTVVEIIQEVGRVGRDGQMSTALLLYNSFHLRTADDDVKKIYKSAQCRRVSLLQPFLNQQELDELKENIVSSSCCDICAQENSNDQLSLFGIEQLLAATTNNEENADITSDTCSSDDTIQNDFTEEDFFDDSFP</sequence>
<dbReference type="OrthoDB" id="6107726at2759"/>
<dbReference type="Pfam" id="PF00271">
    <property type="entry name" value="Helicase_C"/>
    <property type="match status" value="1"/>
</dbReference>
<evidence type="ECO:0000259" key="7">
    <source>
        <dbReference type="PROSITE" id="PS51194"/>
    </source>
</evidence>
<comment type="catalytic activity">
    <reaction evidence="4">
        <text>Couples ATP hydrolysis with the unwinding of duplex DNA by translocating in the 3'-5' direction.</text>
        <dbReference type="EC" id="5.6.2.4"/>
    </reaction>
</comment>
<accession>A0A8B8AFJ1</accession>
<keyword evidence="3" id="KW-0067">ATP-binding</keyword>
<evidence type="ECO:0000256" key="1">
    <source>
        <dbReference type="ARBA" id="ARBA00005446"/>
    </source>
</evidence>
<dbReference type="GO" id="GO:0000724">
    <property type="term" value="P:double-strand break repair via homologous recombination"/>
    <property type="evidence" value="ECO:0007669"/>
    <property type="project" value="TreeGrafter"/>
</dbReference>
<dbReference type="GO" id="GO:0005654">
    <property type="term" value="C:nucleoplasm"/>
    <property type="evidence" value="ECO:0007669"/>
    <property type="project" value="TreeGrafter"/>
</dbReference>
<evidence type="ECO:0000256" key="4">
    <source>
        <dbReference type="ARBA" id="ARBA00034617"/>
    </source>
</evidence>
<gene>
    <name evidence="9" type="primary">LOC111101830</name>
</gene>
<evidence type="ECO:0000256" key="5">
    <source>
        <dbReference type="ARBA" id="ARBA00034808"/>
    </source>
</evidence>
<dbReference type="GO" id="GO:0009378">
    <property type="term" value="F:four-way junction helicase activity"/>
    <property type="evidence" value="ECO:0007669"/>
    <property type="project" value="TreeGrafter"/>
</dbReference>
<dbReference type="PROSITE" id="PS51194">
    <property type="entry name" value="HELICASE_CTER"/>
    <property type="match status" value="1"/>
</dbReference>
<dbReference type="GO" id="GO:0003676">
    <property type="term" value="F:nucleic acid binding"/>
    <property type="evidence" value="ECO:0007669"/>
    <property type="project" value="InterPro"/>
</dbReference>
<reference evidence="9" key="1">
    <citation type="submission" date="2025-08" db="UniProtKB">
        <authorList>
            <consortium name="RefSeq"/>
        </authorList>
    </citation>
    <scope>IDENTIFICATION</scope>
    <source>
        <tissue evidence="9">Whole sample</tissue>
    </source>
</reference>
<dbReference type="GO" id="GO:0005737">
    <property type="term" value="C:cytoplasm"/>
    <property type="evidence" value="ECO:0007669"/>
    <property type="project" value="TreeGrafter"/>
</dbReference>
<dbReference type="Pfam" id="PF00270">
    <property type="entry name" value="DEAD"/>
    <property type="match status" value="1"/>
</dbReference>
<dbReference type="KEGG" id="cvn:111101830"/>